<evidence type="ECO:0000313" key="3">
    <source>
        <dbReference type="EMBL" id="RFS23390.1"/>
    </source>
</evidence>
<keyword evidence="1" id="KW-0812">Transmembrane</keyword>
<evidence type="ECO:0000259" key="2">
    <source>
        <dbReference type="Pfam" id="PF07853"/>
    </source>
</evidence>
<proteinExistence type="predicted"/>
<evidence type="ECO:0000313" key="4">
    <source>
        <dbReference type="Proteomes" id="UP000260644"/>
    </source>
</evidence>
<keyword evidence="4" id="KW-1185">Reference proteome</keyword>
<dbReference type="InterPro" id="IPR012867">
    <property type="entry name" value="DUF1648"/>
</dbReference>
<dbReference type="Pfam" id="PF07853">
    <property type="entry name" value="DUF1648"/>
    <property type="match status" value="1"/>
</dbReference>
<dbReference type="RefSeq" id="WP_116975583.1">
    <property type="nucleotide sequence ID" value="NZ_QPMM01000004.1"/>
</dbReference>
<feature type="transmembrane region" description="Helical" evidence="1">
    <location>
        <begin position="69"/>
        <end position="93"/>
    </location>
</feature>
<accession>A0A3E1YBK4</accession>
<comment type="caution">
    <text evidence="3">The sequence shown here is derived from an EMBL/GenBank/DDBJ whole genome shotgun (WGS) entry which is preliminary data.</text>
</comment>
<gene>
    <name evidence="3" type="ORF">DVR12_10260</name>
</gene>
<feature type="domain" description="DUF1648" evidence="2">
    <location>
        <begin position="30"/>
        <end position="74"/>
    </location>
</feature>
<name>A0A3E1YBK4_9BACT</name>
<sequence length="140" mass="16385">MMKNYPKAFIQFFYPNNKLTDRILTSGSILFILTNLLIIILSFKQLPEQIPTHYNLVGKVDKYGDKSNLWILLFVSAFIFIDLTILIQSKFIFRNYKDPDKMNQPDDKNGRKTQLTLTVLRFIISLIFLIITAYTIIISK</sequence>
<dbReference type="AlphaFoldDB" id="A0A3E1YBK4"/>
<dbReference type="EMBL" id="QPMM01000004">
    <property type="protein sequence ID" value="RFS23390.1"/>
    <property type="molecule type" value="Genomic_DNA"/>
</dbReference>
<dbReference type="Proteomes" id="UP000260644">
    <property type="component" value="Unassembled WGS sequence"/>
</dbReference>
<feature type="transmembrane region" description="Helical" evidence="1">
    <location>
        <begin position="23"/>
        <end position="43"/>
    </location>
</feature>
<keyword evidence="1" id="KW-1133">Transmembrane helix</keyword>
<evidence type="ECO:0000256" key="1">
    <source>
        <dbReference type="SAM" id="Phobius"/>
    </source>
</evidence>
<reference evidence="3 4" key="1">
    <citation type="submission" date="2018-07" db="EMBL/GenBank/DDBJ databases">
        <title>Chitinophaga K2CV101002-2 sp. nov., isolated from a monsoon evergreen broad-leaved forest soil.</title>
        <authorList>
            <person name="Lv Y."/>
        </authorList>
    </citation>
    <scope>NUCLEOTIDE SEQUENCE [LARGE SCALE GENOMIC DNA]</scope>
    <source>
        <strain evidence="3 4">GDMCC 1.1288</strain>
    </source>
</reference>
<keyword evidence="1" id="KW-0472">Membrane</keyword>
<protein>
    <submittedName>
        <fullName evidence="3">DUF1648 domain-containing protein</fullName>
    </submittedName>
</protein>
<feature type="transmembrane region" description="Helical" evidence="1">
    <location>
        <begin position="114"/>
        <end position="137"/>
    </location>
</feature>
<organism evidence="3 4">
    <name type="scientific">Chitinophaga silvatica</name>
    <dbReference type="NCBI Taxonomy" id="2282649"/>
    <lineage>
        <taxon>Bacteria</taxon>
        <taxon>Pseudomonadati</taxon>
        <taxon>Bacteroidota</taxon>
        <taxon>Chitinophagia</taxon>
        <taxon>Chitinophagales</taxon>
        <taxon>Chitinophagaceae</taxon>
        <taxon>Chitinophaga</taxon>
    </lineage>
</organism>
<dbReference type="OrthoDB" id="9808690at2"/>